<dbReference type="Proteomes" id="UP000007752">
    <property type="component" value="Chromosome 10"/>
</dbReference>
<evidence type="ECO:0000313" key="1">
    <source>
        <dbReference type="EMBL" id="EEE50478.1"/>
    </source>
</evidence>
<name>B9G793_ORYSJ</name>
<gene>
    <name evidence="1" type="ORF">OsJ_30539</name>
</gene>
<accession>B9G793</accession>
<dbReference type="AlphaFoldDB" id="B9G793"/>
<organism evidence="1">
    <name type="scientific">Oryza sativa subsp. japonica</name>
    <name type="common">Rice</name>
    <dbReference type="NCBI Taxonomy" id="39947"/>
    <lineage>
        <taxon>Eukaryota</taxon>
        <taxon>Viridiplantae</taxon>
        <taxon>Streptophyta</taxon>
        <taxon>Embryophyta</taxon>
        <taxon>Tracheophyta</taxon>
        <taxon>Spermatophyta</taxon>
        <taxon>Magnoliopsida</taxon>
        <taxon>Liliopsida</taxon>
        <taxon>Poales</taxon>
        <taxon>Poaceae</taxon>
        <taxon>BOP clade</taxon>
        <taxon>Oryzoideae</taxon>
        <taxon>Oryzeae</taxon>
        <taxon>Oryzinae</taxon>
        <taxon>Oryza</taxon>
        <taxon>Oryza sativa</taxon>
    </lineage>
</organism>
<dbReference type="EMBL" id="CM000147">
    <property type="protein sequence ID" value="EEE50478.1"/>
    <property type="molecule type" value="Genomic_DNA"/>
</dbReference>
<sequence length="155" mass="16176">MQWRRQVAGMLARAAGMQARLWWWWRVEDRGGEAGGVEAGAARGDAAGGMAWRPVRPVEHGGRLSGVELGAARGAWRPARQRGDAADSGRPVRHVEARPAAWRLATARGCAAGGAGAATEAVARGPCWRGGSLQLRPPASWRRCSGAAGACGDGC</sequence>
<proteinExistence type="predicted"/>
<reference evidence="1" key="2">
    <citation type="submission" date="2008-12" db="EMBL/GenBank/DDBJ databases">
        <title>Improved gene annotation of the rice (Oryza sativa) genomes.</title>
        <authorList>
            <person name="Wang J."/>
            <person name="Li R."/>
            <person name="Fan W."/>
            <person name="Huang Q."/>
            <person name="Zhang J."/>
            <person name="Zhou Y."/>
            <person name="Hu Y."/>
            <person name="Zi S."/>
            <person name="Li J."/>
            <person name="Ni P."/>
            <person name="Zheng H."/>
            <person name="Zhang Y."/>
            <person name="Zhao M."/>
            <person name="Hao Q."/>
            <person name="McDermott J."/>
            <person name="Samudrala R."/>
            <person name="Kristiansen K."/>
            <person name="Wong G.K.-S."/>
        </authorList>
    </citation>
    <scope>NUCLEOTIDE SEQUENCE</scope>
</reference>
<protein>
    <submittedName>
        <fullName evidence="1">Uncharacterized protein</fullName>
    </submittedName>
</protein>
<reference evidence="1" key="1">
    <citation type="journal article" date="2005" name="PLoS Biol.">
        <title>The genomes of Oryza sativa: a history of duplications.</title>
        <authorList>
            <person name="Yu J."/>
            <person name="Wang J."/>
            <person name="Lin W."/>
            <person name="Li S."/>
            <person name="Li H."/>
            <person name="Zhou J."/>
            <person name="Ni P."/>
            <person name="Dong W."/>
            <person name="Hu S."/>
            <person name="Zeng C."/>
            <person name="Zhang J."/>
            <person name="Zhang Y."/>
            <person name="Li R."/>
            <person name="Xu Z."/>
            <person name="Li S."/>
            <person name="Li X."/>
            <person name="Zheng H."/>
            <person name="Cong L."/>
            <person name="Lin L."/>
            <person name="Yin J."/>
            <person name="Geng J."/>
            <person name="Li G."/>
            <person name="Shi J."/>
            <person name="Liu J."/>
            <person name="Lv H."/>
            <person name="Li J."/>
            <person name="Wang J."/>
            <person name="Deng Y."/>
            <person name="Ran L."/>
            <person name="Shi X."/>
            <person name="Wang X."/>
            <person name="Wu Q."/>
            <person name="Li C."/>
            <person name="Ren X."/>
            <person name="Wang J."/>
            <person name="Wang X."/>
            <person name="Li D."/>
            <person name="Liu D."/>
            <person name="Zhang X."/>
            <person name="Ji Z."/>
            <person name="Zhao W."/>
            <person name="Sun Y."/>
            <person name="Zhang Z."/>
            <person name="Bao J."/>
            <person name="Han Y."/>
            <person name="Dong L."/>
            <person name="Ji J."/>
            <person name="Chen P."/>
            <person name="Wu S."/>
            <person name="Liu J."/>
            <person name="Xiao Y."/>
            <person name="Bu D."/>
            <person name="Tan J."/>
            <person name="Yang L."/>
            <person name="Ye C."/>
            <person name="Zhang J."/>
            <person name="Xu J."/>
            <person name="Zhou Y."/>
            <person name="Yu Y."/>
            <person name="Zhang B."/>
            <person name="Zhuang S."/>
            <person name="Wei H."/>
            <person name="Liu B."/>
            <person name="Lei M."/>
            <person name="Yu H."/>
            <person name="Li Y."/>
            <person name="Xu H."/>
            <person name="Wei S."/>
            <person name="He X."/>
            <person name="Fang L."/>
            <person name="Zhang Z."/>
            <person name="Zhang Y."/>
            <person name="Huang X."/>
            <person name="Su Z."/>
            <person name="Tong W."/>
            <person name="Li J."/>
            <person name="Tong Z."/>
            <person name="Li S."/>
            <person name="Ye J."/>
            <person name="Wang L."/>
            <person name="Fang L."/>
            <person name="Lei T."/>
            <person name="Chen C."/>
            <person name="Chen H."/>
            <person name="Xu Z."/>
            <person name="Li H."/>
            <person name="Huang H."/>
            <person name="Zhang F."/>
            <person name="Xu H."/>
            <person name="Li N."/>
            <person name="Zhao C."/>
            <person name="Li S."/>
            <person name="Dong L."/>
            <person name="Huang Y."/>
            <person name="Li L."/>
            <person name="Xi Y."/>
            <person name="Qi Q."/>
            <person name="Li W."/>
            <person name="Zhang B."/>
            <person name="Hu W."/>
            <person name="Zhang Y."/>
            <person name="Tian X."/>
            <person name="Jiao Y."/>
            <person name="Liang X."/>
            <person name="Jin J."/>
            <person name="Gao L."/>
            <person name="Zheng W."/>
            <person name="Hao B."/>
            <person name="Liu S."/>
            <person name="Wang W."/>
            <person name="Yuan L."/>
            <person name="Cao M."/>
            <person name="McDermott J."/>
            <person name="Samudrala R."/>
            <person name="Wang J."/>
            <person name="Wong G.K."/>
            <person name="Yang H."/>
        </authorList>
    </citation>
    <scope>NUCLEOTIDE SEQUENCE [LARGE SCALE GENOMIC DNA]</scope>
</reference>